<dbReference type="GO" id="GO:0004343">
    <property type="term" value="F:glucosamine 6-phosphate N-acetyltransferase activity"/>
    <property type="evidence" value="ECO:0007669"/>
    <property type="project" value="UniProtKB-UniRule"/>
</dbReference>
<dbReference type="EC" id="2.3.1.4" evidence="6"/>
<dbReference type="InterPro" id="IPR039143">
    <property type="entry name" value="GNPNAT1-like"/>
</dbReference>
<comment type="catalytic activity">
    <reaction evidence="5 6">
        <text>D-glucosamine 6-phosphate + acetyl-CoA = N-acetyl-D-glucosamine 6-phosphate + CoA + H(+)</text>
        <dbReference type="Rhea" id="RHEA:10292"/>
        <dbReference type="ChEBI" id="CHEBI:15378"/>
        <dbReference type="ChEBI" id="CHEBI:57287"/>
        <dbReference type="ChEBI" id="CHEBI:57288"/>
        <dbReference type="ChEBI" id="CHEBI:57513"/>
        <dbReference type="ChEBI" id="CHEBI:58725"/>
        <dbReference type="EC" id="2.3.1.4"/>
    </reaction>
</comment>
<evidence type="ECO:0000256" key="5">
    <source>
        <dbReference type="ARBA" id="ARBA00048964"/>
    </source>
</evidence>
<comment type="similarity">
    <text evidence="2 6">Belongs to the acetyltransferase family. GNA1 subfamily.</text>
</comment>
<protein>
    <recommendedName>
        <fullName evidence="6">Glucosamine 6-phosphate N-acetyltransferase</fullName>
        <ecNumber evidence="6">2.3.1.4</ecNumber>
    </recommendedName>
</protein>
<dbReference type="EMBL" id="ATMH01004317">
    <property type="protein sequence ID" value="EPY29937.1"/>
    <property type="molecule type" value="Genomic_DNA"/>
</dbReference>
<evidence type="ECO:0000256" key="3">
    <source>
        <dbReference type="ARBA" id="ARBA00022679"/>
    </source>
</evidence>
<organism evidence="8 9">
    <name type="scientific">Strigomonas culicis</name>
    <dbReference type="NCBI Taxonomy" id="28005"/>
    <lineage>
        <taxon>Eukaryota</taxon>
        <taxon>Discoba</taxon>
        <taxon>Euglenozoa</taxon>
        <taxon>Kinetoplastea</taxon>
        <taxon>Metakinetoplastina</taxon>
        <taxon>Trypanosomatida</taxon>
        <taxon>Trypanosomatidae</taxon>
        <taxon>Strigomonadinae</taxon>
        <taxon>Strigomonas</taxon>
    </lineage>
</organism>
<reference evidence="8 9" key="1">
    <citation type="journal article" date="2013" name="PLoS ONE">
        <title>Predicting the Proteins of Angomonas deanei, Strigomonas culicis and Their Respective Endosymbionts Reveals New Aspects of the Trypanosomatidae Family.</title>
        <authorList>
            <person name="Motta M.C."/>
            <person name="Martins A.C."/>
            <person name="de Souza S.S."/>
            <person name="Catta-Preta C.M."/>
            <person name="Silva R."/>
            <person name="Klein C.C."/>
            <person name="de Almeida L.G."/>
            <person name="de Lima Cunha O."/>
            <person name="Ciapina L.P."/>
            <person name="Brocchi M."/>
            <person name="Colabardini A.C."/>
            <person name="de Araujo Lima B."/>
            <person name="Machado C.R."/>
            <person name="de Almeida Soares C.M."/>
            <person name="Probst C.M."/>
            <person name="de Menezes C.B."/>
            <person name="Thompson C.E."/>
            <person name="Bartholomeu D.C."/>
            <person name="Gradia D.F."/>
            <person name="Pavoni D.P."/>
            <person name="Grisard E.C."/>
            <person name="Fantinatti-Garboggini F."/>
            <person name="Marchini F.K."/>
            <person name="Rodrigues-Luiz G.F."/>
            <person name="Wagner G."/>
            <person name="Goldman G.H."/>
            <person name="Fietto J.L."/>
            <person name="Elias M.C."/>
            <person name="Goldman M.H."/>
            <person name="Sagot M.F."/>
            <person name="Pereira M."/>
            <person name="Stoco P.H."/>
            <person name="de Mendonca-Neto R.P."/>
            <person name="Teixeira S.M."/>
            <person name="Maciel T.E."/>
            <person name="de Oliveira Mendes T.A."/>
            <person name="Urmenyi T.P."/>
            <person name="de Souza W."/>
            <person name="Schenkman S."/>
            <person name="de Vasconcelos A.T."/>
        </authorList>
    </citation>
    <scope>NUCLEOTIDE SEQUENCE [LARGE SCALE GENOMIC DNA]</scope>
</reference>
<keyword evidence="9" id="KW-1185">Reference proteome</keyword>
<dbReference type="SUPFAM" id="SSF55729">
    <property type="entry name" value="Acyl-CoA N-acyltransferases (Nat)"/>
    <property type="match status" value="1"/>
</dbReference>
<dbReference type="PANTHER" id="PTHR13355">
    <property type="entry name" value="GLUCOSAMINE 6-PHOSPHATE N-ACETYLTRANSFERASE"/>
    <property type="match status" value="1"/>
</dbReference>
<keyword evidence="4 6" id="KW-0012">Acyltransferase</keyword>
<comment type="pathway">
    <text evidence="1 6">Nucleotide-sugar biosynthesis; UDP-N-acetyl-alpha-D-glucosamine biosynthesis; N-acetyl-alpha-D-glucosamine 1-phosphate from alpha-D-glucosamine 6-phosphate (route I): step 1/2.</text>
</comment>
<evidence type="ECO:0000313" key="8">
    <source>
        <dbReference type="EMBL" id="EPY29937.1"/>
    </source>
</evidence>
<dbReference type="OrthoDB" id="10039976at2759"/>
<dbReference type="FunFam" id="3.40.630.30:FF:000105">
    <property type="entry name" value="Glucosamine 6-phosphate N-acetyltransferase"/>
    <property type="match status" value="1"/>
</dbReference>
<dbReference type="GO" id="GO:0006048">
    <property type="term" value="P:UDP-N-acetylglucosamine biosynthetic process"/>
    <property type="evidence" value="ECO:0007669"/>
    <property type="project" value="UniProtKB-UniRule"/>
</dbReference>
<name>S9UGI6_9TRYP</name>
<dbReference type="Proteomes" id="UP000015354">
    <property type="component" value="Unassembled WGS sequence"/>
</dbReference>
<evidence type="ECO:0000259" key="7">
    <source>
        <dbReference type="PROSITE" id="PS51186"/>
    </source>
</evidence>
<keyword evidence="3 6" id="KW-0808">Transferase</keyword>
<evidence type="ECO:0000256" key="4">
    <source>
        <dbReference type="ARBA" id="ARBA00023315"/>
    </source>
</evidence>
<dbReference type="Gene3D" id="3.40.630.30">
    <property type="match status" value="1"/>
</dbReference>
<accession>S9UGI6</accession>
<evidence type="ECO:0000256" key="2">
    <source>
        <dbReference type="ARBA" id="ARBA00006048"/>
    </source>
</evidence>
<gene>
    <name evidence="8" type="ORF">STCU_04317</name>
</gene>
<evidence type="ECO:0000256" key="6">
    <source>
        <dbReference type="RuleBase" id="RU365086"/>
    </source>
</evidence>
<proteinExistence type="inferred from homology"/>
<sequence>MTTKPDFEIRDVDEETLDALLQLLSHLTEAPPIPKGEKTNILRRRKESNIITRIAFTKDGKLAASASLLVEQKLIRGGRCVGHIEDVVTNPDYRGQGAASKLVQELCEIAAKKNCYKVILDCSESNTAFYEKIGFRVCELQLRKDL</sequence>
<dbReference type="Pfam" id="PF00583">
    <property type="entry name" value="Acetyltransf_1"/>
    <property type="match status" value="1"/>
</dbReference>
<dbReference type="AlphaFoldDB" id="S9UGI6"/>
<evidence type="ECO:0000256" key="1">
    <source>
        <dbReference type="ARBA" id="ARBA00004832"/>
    </source>
</evidence>
<feature type="domain" description="N-acetyltransferase" evidence="7">
    <location>
        <begin position="7"/>
        <end position="146"/>
    </location>
</feature>
<dbReference type="CDD" id="cd04301">
    <property type="entry name" value="NAT_SF"/>
    <property type="match status" value="1"/>
</dbReference>
<dbReference type="UniPathway" id="UPA00113">
    <property type="reaction ID" value="UER00529"/>
</dbReference>
<evidence type="ECO:0000313" key="9">
    <source>
        <dbReference type="Proteomes" id="UP000015354"/>
    </source>
</evidence>
<comment type="caution">
    <text evidence="8">The sequence shown here is derived from an EMBL/GenBank/DDBJ whole genome shotgun (WGS) entry which is preliminary data.</text>
</comment>
<dbReference type="PROSITE" id="PS51186">
    <property type="entry name" value="GNAT"/>
    <property type="match status" value="1"/>
</dbReference>
<dbReference type="InterPro" id="IPR000182">
    <property type="entry name" value="GNAT_dom"/>
</dbReference>
<dbReference type="PANTHER" id="PTHR13355:SF11">
    <property type="entry name" value="GLUCOSAMINE 6-PHOSPHATE N-ACETYLTRANSFERASE"/>
    <property type="match status" value="1"/>
</dbReference>
<dbReference type="InterPro" id="IPR016181">
    <property type="entry name" value="Acyl_CoA_acyltransferase"/>
</dbReference>